<evidence type="ECO:0000313" key="1">
    <source>
        <dbReference type="EMBL" id="TDE11188.1"/>
    </source>
</evidence>
<keyword evidence="2" id="KW-1185">Reference proteome</keyword>
<comment type="caution">
    <text evidence="1">The sequence shown here is derived from an EMBL/GenBank/DDBJ whole genome shotgun (WGS) entry which is preliminary data.</text>
</comment>
<gene>
    <name evidence="1" type="ORF">E1269_09960</name>
</gene>
<accession>A0A4V2Z328</accession>
<dbReference type="EMBL" id="SMKZ01000011">
    <property type="protein sequence ID" value="TDE11188.1"/>
    <property type="molecule type" value="Genomic_DNA"/>
</dbReference>
<dbReference type="Proteomes" id="UP000294739">
    <property type="component" value="Unassembled WGS sequence"/>
</dbReference>
<sequence>MRQATMTWIDIPAGRIGVDPESGAVAMVRLTEPKTHFVRSSTGRGLLRLAVPLPDYPSHFIETGIHGRPEVEHDDGTLQLTYRELASKHHRAALHVEITFTPADDGLVLRARVHNAGSERVPQVLFPRLLGLEPIGGTSRARLQLGRRRILPFQELRMRPDDAWWLDRGLQTYVPYGAIDFAMKWLDYGDSSRGLTLYSRDPRYTTQGLVVARPDRGVDRVDIHWAHYPFIEPGTTWDSGDYVLLVHPGDWYAGARAYRSFAAARYPYRAPRRIQEALGIRSVWPAVRNAPPTFPIDELPEYAAEIADPDLGLAELCVWHWWVRNGYPIVLDPRLGTEDDLRNALRRCREAGVPVSLFVSHHLVRNGPETDAEWLHLDATGQAVTSDWTYGPGFLPVFPVAFLGTHTMTRGSALSSGWRETGLQAYRRLLDLGATSICFDQFSAWPEPNLNPTADGRPDEEGERLLAFGNRARALIRTASPGGTFSGEHVTDVKVPVLDYSWEWCSAHQLADAAPFRYVFPQFRLNANVNEHSRGALLAFMEGALLNVMPGSMHSRRLADCPELLAVLRKLARLRRRFLRYFTAGQFRFLEGLRAHACAARLYTHGDDVLVITANPTDRPVEAAIEVDPTVWGRSSRPTIATVYDLDSRVVDATPVEPGTTVRMSLTADDLRVVEFARRQEPAA</sequence>
<name>A0A4V2Z328_9ACTN</name>
<dbReference type="AlphaFoldDB" id="A0A4V2Z328"/>
<dbReference type="SUPFAM" id="SSF51445">
    <property type="entry name" value="(Trans)glycosidases"/>
    <property type="match status" value="1"/>
</dbReference>
<evidence type="ECO:0000313" key="2">
    <source>
        <dbReference type="Proteomes" id="UP000294739"/>
    </source>
</evidence>
<dbReference type="RefSeq" id="WP_131893922.1">
    <property type="nucleotide sequence ID" value="NZ_SMKZ01000011.1"/>
</dbReference>
<dbReference type="OrthoDB" id="9802433at2"/>
<reference evidence="1 2" key="1">
    <citation type="submission" date="2019-03" db="EMBL/GenBank/DDBJ databases">
        <title>Draft genome sequences of novel Actinobacteria.</title>
        <authorList>
            <person name="Sahin N."/>
            <person name="Ay H."/>
            <person name="Saygin H."/>
        </authorList>
    </citation>
    <scope>NUCLEOTIDE SEQUENCE [LARGE SCALE GENOMIC DNA]</scope>
    <source>
        <strain evidence="1 2">5K138</strain>
    </source>
</reference>
<protein>
    <recommendedName>
        <fullName evidence="3">Glycosyl hydrolase family 13 catalytic domain-containing protein</fullName>
    </recommendedName>
</protein>
<dbReference type="InterPro" id="IPR017853">
    <property type="entry name" value="GH"/>
</dbReference>
<organism evidence="1 2">
    <name type="scientific">Jiangella asiatica</name>
    <dbReference type="NCBI Taxonomy" id="2530372"/>
    <lineage>
        <taxon>Bacteria</taxon>
        <taxon>Bacillati</taxon>
        <taxon>Actinomycetota</taxon>
        <taxon>Actinomycetes</taxon>
        <taxon>Jiangellales</taxon>
        <taxon>Jiangellaceae</taxon>
        <taxon>Jiangella</taxon>
    </lineage>
</organism>
<evidence type="ECO:0008006" key="3">
    <source>
        <dbReference type="Google" id="ProtNLM"/>
    </source>
</evidence>
<dbReference type="InParanoid" id="A0A4V2Z328"/>
<proteinExistence type="predicted"/>